<proteinExistence type="predicted"/>
<evidence type="ECO:0000313" key="2">
    <source>
        <dbReference type="Proteomes" id="UP000094336"/>
    </source>
</evidence>
<gene>
    <name evidence="1" type="ORF">BABINDRAFT_99588</name>
</gene>
<dbReference type="AlphaFoldDB" id="A0A1E3QIM4"/>
<name>A0A1E3QIM4_9ASCO</name>
<keyword evidence="2" id="KW-1185">Reference proteome</keyword>
<dbReference type="Proteomes" id="UP000094336">
    <property type="component" value="Unassembled WGS sequence"/>
</dbReference>
<protein>
    <submittedName>
        <fullName evidence="1">Uncharacterized protein</fullName>
    </submittedName>
</protein>
<accession>A0A1E3QIM4</accession>
<evidence type="ECO:0000313" key="1">
    <source>
        <dbReference type="EMBL" id="ODQ77545.1"/>
    </source>
</evidence>
<organism evidence="1 2">
    <name type="scientific">Babjeviella inositovora NRRL Y-12698</name>
    <dbReference type="NCBI Taxonomy" id="984486"/>
    <lineage>
        <taxon>Eukaryota</taxon>
        <taxon>Fungi</taxon>
        <taxon>Dikarya</taxon>
        <taxon>Ascomycota</taxon>
        <taxon>Saccharomycotina</taxon>
        <taxon>Pichiomycetes</taxon>
        <taxon>Serinales incertae sedis</taxon>
        <taxon>Babjeviella</taxon>
    </lineage>
</organism>
<dbReference type="RefSeq" id="XP_018982873.1">
    <property type="nucleotide sequence ID" value="XM_019133047.1"/>
</dbReference>
<reference evidence="2" key="1">
    <citation type="submission" date="2016-05" db="EMBL/GenBank/DDBJ databases">
        <title>Comparative genomics of biotechnologically important yeasts.</title>
        <authorList>
            <consortium name="DOE Joint Genome Institute"/>
            <person name="Riley R."/>
            <person name="Haridas S."/>
            <person name="Wolfe K.H."/>
            <person name="Lopes M.R."/>
            <person name="Hittinger C.T."/>
            <person name="Goker M."/>
            <person name="Salamov A."/>
            <person name="Wisecaver J."/>
            <person name="Long T.M."/>
            <person name="Aerts A.L."/>
            <person name="Barry K."/>
            <person name="Choi C."/>
            <person name="Clum A."/>
            <person name="Coughlan A.Y."/>
            <person name="Deshpande S."/>
            <person name="Douglass A.P."/>
            <person name="Hanson S.J."/>
            <person name="Klenk H.-P."/>
            <person name="Labutti K."/>
            <person name="Lapidus A."/>
            <person name="Lindquist E."/>
            <person name="Lipzen A."/>
            <person name="Meier-Kolthoff J.P."/>
            <person name="Ohm R.A."/>
            <person name="Otillar R.P."/>
            <person name="Pangilinan J."/>
            <person name="Peng Y."/>
            <person name="Rokas A."/>
            <person name="Rosa C.A."/>
            <person name="Scheuner C."/>
            <person name="Sibirny A.A."/>
            <person name="Slot J.C."/>
            <person name="Stielow J.B."/>
            <person name="Sun H."/>
            <person name="Kurtzman C.P."/>
            <person name="Blackwell M."/>
            <person name="Grigoriev I.V."/>
            <person name="Jeffries T.W."/>
        </authorList>
    </citation>
    <scope>NUCLEOTIDE SEQUENCE [LARGE SCALE GENOMIC DNA]</scope>
    <source>
        <strain evidence="2">NRRL Y-12698</strain>
    </source>
</reference>
<dbReference type="EMBL" id="KV454440">
    <property type="protein sequence ID" value="ODQ77545.1"/>
    <property type="molecule type" value="Genomic_DNA"/>
</dbReference>
<sequence>MVEAHGIKQTHTVPCYLWELVSPVDLRGDVRDVAFPPSGIFESGKTSSEAGAHLPVGTRCYNTREFRWAVRVQMCWILPDWRRWLWTNRLNLRCRCFPRASV</sequence>
<dbReference type="GeneID" id="30150900"/>